<dbReference type="Pfam" id="PF13738">
    <property type="entry name" value="Pyr_redox_3"/>
    <property type="match status" value="1"/>
</dbReference>
<dbReference type="GO" id="GO:0004497">
    <property type="term" value="F:monooxygenase activity"/>
    <property type="evidence" value="ECO:0007669"/>
    <property type="project" value="TreeGrafter"/>
</dbReference>
<evidence type="ECO:0000256" key="1">
    <source>
        <dbReference type="ARBA" id="ARBA00023002"/>
    </source>
</evidence>
<dbReference type="PRINTS" id="PR00368">
    <property type="entry name" value="FADPNR"/>
</dbReference>
<dbReference type="PANTHER" id="PTHR43539:SF78">
    <property type="entry name" value="FLAVIN-CONTAINING MONOOXYGENASE"/>
    <property type="match status" value="1"/>
</dbReference>
<dbReference type="Gene3D" id="3.50.50.60">
    <property type="entry name" value="FAD/NAD(P)-binding domain"/>
    <property type="match status" value="1"/>
</dbReference>
<dbReference type="EC" id="1.-.-.-" evidence="2"/>
<dbReference type="InterPro" id="IPR036188">
    <property type="entry name" value="FAD/NAD-bd_sf"/>
</dbReference>
<dbReference type="GO" id="GO:0050660">
    <property type="term" value="F:flavin adenine dinucleotide binding"/>
    <property type="evidence" value="ECO:0007669"/>
    <property type="project" value="TreeGrafter"/>
</dbReference>
<protein>
    <submittedName>
        <fullName evidence="2">Putative oxidoreductase CzcO</fullName>
        <ecNumber evidence="2">1.-.-.-</ecNumber>
    </submittedName>
</protein>
<dbReference type="PRINTS" id="PR00469">
    <property type="entry name" value="PNDRDTASEII"/>
</dbReference>
<evidence type="ECO:0000313" key="2">
    <source>
        <dbReference type="EMBL" id="OIQ78464.1"/>
    </source>
</evidence>
<organism evidence="2">
    <name type="scientific">mine drainage metagenome</name>
    <dbReference type="NCBI Taxonomy" id="410659"/>
    <lineage>
        <taxon>unclassified sequences</taxon>
        <taxon>metagenomes</taxon>
        <taxon>ecological metagenomes</taxon>
    </lineage>
</organism>
<dbReference type="InterPro" id="IPR050982">
    <property type="entry name" value="Auxin_biosynth/cation_transpt"/>
</dbReference>
<name>A0A1J5Q527_9ZZZZ</name>
<dbReference type="AlphaFoldDB" id="A0A1J5Q527"/>
<keyword evidence="1 2" id="KW-0560">Oxidoreductase</keyword>
<accession>A0A1J5Q527</accession>
<comment type="caution">
    <text evidence="2">The sequence shown here is derived from an EMBL/GenBank/DDBJ whole genome shotgun (WGS) entry which is preliminary data.</text>
</comment>
<gene>
    <name evidence="2" type="primary">czcO_2</name>
    <name evidence="2" type="ORF">GALL_398330</name>
</gene>
<dbReference type="EMBL" id="MLJW01001394">
    <property type="protein sequence ID" value="OIQ78464.1"/>
    <property type="molecule type" value="Genomic_DNA"/>
</dbReference>
<reference evidence="2" key="1">
    <citation type="submission" date="2016-10" db="EMBL/GenBank/DDBJ databases">
        <title>Sequence of Gallionella enrichment culture.</title>
        <authorList>
            <person name="Poehlein A."/>
            <person name="Muehling M."/>
            <person name="Daniel R."/>
        </authorList>
    </citation>
    <scope>NUCLEOTIDE SEQUENCE</scope>
</reference>
<sequence>MEQRRVDVVVIGAGQAGLSTGYHLQRVGLRPPGVPTATGRFVILDDNPGPGGAWQHRWPSLTMAHAHAIHDLPGLPRLAGDPDEPASVGVARYFAEHEALFGLDVRRPVRVRAVRDVGGHDGLLAVETDDGEWLARAVVNATGTWQKPFWPAYPGQSSFRGRQLHTHDFRTAADLGGAHVVVVGAGTSAVQLLLQVAEVARTTWVTRRPPQWTRRPFDPEWGRDVVARVDARTRAGLVPLSVVAETGLPLTPEYQAGIDAGILVPRPMFDRIVPDGVAWDAARVPPTEEHLAADVILWATGFRAALDHLAPLHLRTHGGGIVMDGTEVVADPRVQLVGYGPSASTIGANRAGREAVRNLRRLLGL</sequence>
<proteinExistence type="predicted"/>
<dbReference type="SUPFAM" id="SSF51905">
    <property type="entry name" value="FAD/NAD(P)-binding domain"/>
    <property type="match status" value="2"/>
</dbReference>
<dbReference type="PANTHER" id="PTHR43539">
    <property type="entry name" value="FLAVIN-BINDING MONOOXYGENASE-LIKE PROTEIN (AFU_ORTHOLOGUE AFUA_4G09220)"/>
    <property type="match status" value="1"/>
</dbReference>